<name>A0AAD2K8P8_9AGAR</name>
<evidence type="ECO:0000256" key="1">
    <source>
        <dbReference type="SAM" id="SignalP"/>
    </source>
</evidence>
<keyword evidence="1" id="KW-0732">Signal</keyword>
<gene>
    <name evidence="2" type="ORF">MYCIT1_LOCUS34269</name>
</gene>
<feature type="chain" id="PRO_5041995028" evidence="1">
    <location>
        <begin position="24"/>
        <end position="166"/>
    </location>
</feature>
<evidence type="ECO:0000313" key="2">
    <source>
        <dbReference type="EMBL" id="CAK5282489.1"/>
    </source>
</evidence>
<dbReference type="PROSITE" id="PS51257">
    <property type="entry name" value="PROKAR_LIPOPROTEIN"/>
    <property type="match status" value="1"/>
</dbReference>
<protein>
    <submittedName>
        <fullName evidence="2">Uncharacterized protein</fullName>
    </submittedName>
</protein>
<proteinExistence type="predicted"/>
<sequence length="166" mass="16032">MYHKISTIASVVLLACAVAPAIAAPIPAPAIPNTTTSGARAVGEFSGQKARNADGRALPGISSLGALGNLIPGLGAGGGFGAGGLGASGLGAGGLGAGGLAPLTSKRADIASLLLELYRREISEHGVLAIESALGVGTGVAAAQSLAAEIKNLLGGRELSVMNELD</sequence>
<comment type="caution">
    <text evidence="2">The sequence shown here is derived from an EMBL/GenBank/DDBJ whole genome shotgun (WGS) entry which is preliminary data.</text>
</comment>
<dbReference type="AlphaFoldDB" id="A0AAD2K8P8"/>
<feature type="signal peptide" evidence="1">
    <location>
        <begin position="1"/>
        <end position="23"/>
    </location>
</feature>
<dbReference type="Proteomes" id="UP001295794">
    <property type="component" value="Unassembled WGS sequence"/>
</dbReference>
<evidence type="ECO:0000313" key="3">
    <source>
        <dbReference type="Proteomes" id="UP001295794"/>
    </source>
</evidence>
<accession>A0AAD2K8P8</accession>
<dbReference type="EMBL" id="CAVNYO010000455">
    <property type="protein sequence ID" value="CAK5282489.1"/>
    <property type="molecule type" value="Genomic_DNA"/>
</dbReference>
<organism evidence="2 3">
    <name type="scientific">Mycena citricolor</name>
    <dbReference type="NCBI Taxonomy" id="2018698"/>
    <lineage>
        <taxon>Eukaryota</taxon>
        <taxon>Fungi</taxon>
        <taxon>Dikarya</taxon>
        <taxon>Basidiomycota</taxon>
        <taxon>Agaricomycotina</taxon>
        <taxon>Agaricomycetes</taxon>
        <taxon>Agaricomycetidae</taxon>
        <taxon>Agaricales</taxon>
        <taxon>Marasmiineae</taxon>
        <taxon>Mycenaceae</taxon>
        <taxon>Mycena</taxon>
    </lineage>
</organism>
<keyword evidence="3" id="KW-1185">Reference proteome</keyword>
<reference evidence="2" key="1">
    <citation type="submission" date="2023-11" db="EMBL/GenBank/DDBJ databases">
        <authorList>
            <person name="De Vega J J."/>
            <person name="De Vega J J."/>
        </authorList>
    </citation>
    <scope>NUCLEOTIDE SEQUENCE</scope>
</reference>